<name>A0A173V0D7_9FIRM</name>
<evidence type="ECO:0000313" key="30">
    <source>
        <dbReference type="Proteomes" id="UP000250550"/>
    </source>
</evidence>
<sequence>MTDFQYLARGIALAGCGIGAGCALIAGIGPGIGEGNAAAAACEAVGRQPECKSDVTSTLILGVALSETTGIYGFVTGLLLIFLAPGMFMKYLA</sequence>
<feature type="site" description="Reversibly protonated during proton transport" evidence="12">
    <location>
        <position position="67"/>
    </location>
</feature>
<keyword evidence="8 12" id="KW-0406">Ion transport</keyword>
<dbReference type="EMBL" id="NMTV01000042">
    <property type="protein sequence ID" value="PDX72730.1"/>
    <property type="molecule type" value="Genomic_DNA"/>
</dbReference>
<evidence type="ECO:0000256" key="1">
    <source>
        <dbReference type="ARBA" id="ARBA00004141"/>
    </source>
</evidence>
<keyword evidence="9 12" id="KW-0446">Lipid-binding</keyword>
<gene>
    <name evidence="14" type="primary">atpE_2</name>
    <name evidence="12 15" type="synonym">atpE</name>
    <name evidence="21" type="ORF">C4N21_13150</name>
    <name evidence="20" type="ORF">C4N24_06210</name>
    <name evidence="22" type="ORF">C7J97_12840</name>
    <name evidence="17" type="ORF">CGS55_06635</name>
    <name evidence="18" type="ORF">CGS56_07460</name>
    <name evidence="19" type="ORF">CGS59_00120</name>
    <name evidence="25" type="ORF">DW855_12670</name>
    <name evidence="24" type="ORF">DWZ04_14820</name>
    <name evidence="23" type="ORF">DWZ25_14750</name>
    <name evidence="14" type="ORF">ERS852582_02464</name>
    <name evidence="16" type="ORF">GKD85_13390</name>
    <name evidence="15" type="ORF">GKE10_11895</name>
</gene>
<dbReference type="Proteomes" id="UP000095649">
    <property type="component" value="Unassembled WGS sequence"/>
</dbReference>
<dbReference type="AlphaFoldDB" id="A0A173V0D7"/>
<feature type="transmembrane region" description="Helical" evidence="12">
    <location>
        <begin position="71"/>
        <end position="92"/>
    </location>
</feature>
<evidence type="ECO:0000259" key="13">
    <source>
        <dbReference type="Pfam" id="PF00137"/>
    </source>
</evidence>
<dbReference type="InterPro" id="IPR005953">
    <property type="entry name" value="ATP_synth_csu_bac/chlpt"/>
</dbReference>
<dbReference type="GO" id="GO:0016787">
    <property type="term" value="F:hydrolase activity"/>
    <property type="evidence" value="ECO:0007669"/>
    <property type="project" value="UniProtKB-KW"/>
</dbReference>
<dbReference type="GO" id="GO:0046933">
    <property type="term" value="F:proton-transporting ATP synthase activity, rotational mechanism"/>
    <property type="evidence" value="ECO:0007669"/>
    <property type="project" value="UniProtKB-UniRule"/>
</dbReference>
<dbReference type="CDD" id="cd18184">
    <property type="entry name" value="ATP-synt_Fo_c_NaATPase"/>
    <property type="match status" value="1"/>
</dbReference>
<evidence type="ECO:0000313" key="33">
    <source>
        <dbReference type="Proteomes" id="UP000260733"/>
    </source>
</evidence>
<dbReference type="Proteomes" id="UP000260782">
    <property type="component" value="Unassembled WGS sequence"/>
</dbReference>
<dbReference type="EMBL" id="PXUP01000023">
    <property type="protein sequence ID" value="RCH43174.1"/>
    <property type="molecule type" value="Genomic_DNA"/>
</dbReference>
<evidence type="ECO:0000313" key="31">
    <source>
        <dbReference type="Proteomes" id="UP000251281"/>
    </source>
</evidence>
<keyword evidence="23" id="KW-0378">Hydrolase</keyword>
<evidence type="ECO:0000313" key="19">
    <source>
        <dbReference type="EMBL" id="PDX85031.1"/>
    </source>
</evidence>
<evidence type="ECO:0000313" key="26">
    <source>
        <dbReference type="Proteomes" id="UP000095649"/>
    </source>
</evidence>
<dbReference type="Proteomes" id="UP000220157">
    <property type="component" value="Unassembled WGS sequence"/>
</dbReference>
<dbReference type="GeneID" id="75067380"/>
<evidence type="ECO:0000313" key="22">
    <source>
        <dbReference type="EMBL" id="RCH43174.1"/>
    </source>
</evidence>
<dbReference type="GO" id="GO:0033177">
    <property type="term" value="C:proton-transporting two-sector ATPase complex, proton-transporting domain"/>
    <property type="evidence" value="ECO:0007669"/>
    <property type="project" value="InterPro"/>
</dbReference>
<evidence type="ECO:0000313" key="16">
    <source>
        <dbReference type="EMBL" id="MSC81776.1"/>
    </source>
</evidence>
<dbReference type="Gene3D" id="1.20.120.610">
    <property type="entry name" value="lithium bound rotor ring of v- atpase"/>
    <property type="match status" value="1"/>
</dbReference>
<dbReference type="PANTHER" id="PTHR10031">
    <property type="entry name" value="ATP SYNTHASE LIPID-BINDING PROTEIN, MITOCHONDRIAL"/>
    <property type="match status" value="1"/>
</dbReference>
<dbReference type="EMBL" id="PRLF01000026">
    <property type="protein sequence ID" value="RAW63424.1"/>
    <property type="molecule type" value="Genomic_DNA"/>
</dbReference>
<dbReference type="EMBL" id="WKQE01000024">
    <property type="protein sequence ID" value="MSC81776.1"/>
    <property type="molecule type" value="Genomic_DNA"/>
</dbReference>
<evidence type="ECO:0000313" key="17">
    <source>
        <dbReference type="EMBL" id="PDX72730.1"/>
    </source>
</evidence>
<dbReference type="GO" id="GO:0045259">
    <property type="term" value="C:proton-transporting ATP synthase complex"/>
    <property type="evidence" value="ECO:0007669"/>
    <property type="project" value="UniProtKB-KW"/>
</dbReference>
<dbReference type="NCBIfam" id="TIGR01260">
    <property type="entry name" value="ATP_synt_c"/>
    <property type="match status" value="1"/>
</dbReference>
<reference evidence="30 31" key="4">
    <citation type="submission" date="2018-02" db="EMBL/GenBank/DDBJ databases">
        <title>Complete genome sequencing of Faecalibacterium prausnitzii strains isolated from the human gut.</title>
        <authorList>
            <person name="Fitzgerald B.C."/>
            <person name="Shkoporov A.N."/>
            <person name="Ross P.R."/>
            <person name="Hill C."/>
        </authorList>
    </citation>
    <scope>NUCLEOTIDE SEQUENCE [LARGE SCALE GENOMIC DNA]</scope>
    <source>
        <strain evidence="20 31">APC923/51-1</strain>
        <strain evidence="21 30">APC924/119</strain>
        <strain evidence="22 32">ATCC 27768</strain>
    </source>
</reference>
<evidence type="ECO:0000256" key="8">
    <source>
        <dbReference type="ARBA" id="ARBA00023065"/>
    </source>
</evidence>
<dbReference type="PRINTS" id="PR00124">
    <property type="entry name" value="ATPASEC"/>
</dbReference>
<dbReference type="Proteomes" id="UP000250550">
    <property type="component" value="Unassembled WGS sequence"/>
</dbReference>
<dbReference type="PROSITE" id="PS00605">
    <property type="entry name" value="ATPASE_C"/>
    <property type="match status" value="1"/>
</dbReference>
<dbReference type="Proteomes" id="UP000252378">
    <property type="component" value="Unassembled WGS sequence"/>
</dbReference>
<evidence type="ECO:0000313" key="15">
    <source>
        <dbReference type="EMBL" id="MSC52584.1"/>
    </source>
</evidence>
<keyword evidence="10 12" id="KW-0472">Membrane</keyword>
<dbReference type="SUPFAM" id="SSF81333">
    <property type="entry name" value="F1F0 ATP synthase subunit C"/>
    <property type="match status" value="1"/>
</dbReference>
<dbReference type="InterPro" id="IPR035921">
    <property type="entry name" value="F/V-ATP_Csub_sf"/>
</dbReference>
<evidence type="ECO:0000256" key="4">
    <source>
        <dbReference type="ARBA" id="ARBA00022547"/>
    </source>
</evidence>
<reference evidence="17" key="3">
    <citation type="submission" date="2017-07" db="EMBL/GenBank/DDBJ databases">
        <authorList>
            <person name="Sun Z.S."/>
            <person name="Albrecht U."/>
            <person name="Echele G."/>
            <person name="Lee C.C."/>
        </authorList>
    </citation>
    <scope>NUCLEOTIDE SEQUENCE</scope>
    <source>
        <strain evidence="17">CNCM I 4546</strain>
        <strain evidence="18">CNCM I 4573</strain>
        <strain evidence="19">CNCM I 4644</strain>
    </source>
</reference>
<accession>A0A173V0D7</accession>
<dbReference type="InterPro" id="IPR020537">
    <property type="entry name" value="ATP_synth_F0_csu_DDCD_BS"/>
</dbReference>
<dbReference type="Proteomes" id="UP000219901">
    <property type="component" value="Unassembled WGS sequence"/>
</dbReference>
<comment type="subcellular location">
    <subcellularLocation>
        <location evidence="12">Cell membrane</location>
        <topology evidence="12">Multi-pass membrane protein</topology>
    </subcellularLocation>
    <subcellularLocation>
        <location evidence="1">Membrane</location>
        <topology evidence="1">Multi-pass membrane protein</topology>
    </subcellularLocation>
</comment>
<dbReference type="EMBL" id="QVEW01000023">
    <property type="protein sequence ID" value="RGB93097.1"/>
    <property type="molecule type" value="Genomic_DNA"/>
</dbReference>
<dbReference type="EMBL" id="PRLD01000005">
    <property type="protein sequence ID" value="RAW57886.1"/>
    <property type="molecule type" value="Genomic_DNA"/>
</dbReference>
<evidence type="ECO:0000313" key="14">
    <source>
        <dbReference type="EMBL" id="CUN20769.1"/>
    </source>
</evidence>
<evidence type="ECO:0000313" key="25">
    <source>
        <dbReference type="EMBL" id="RGC15792.1"/>
    </source>
</evidence>
<proteinExistence type="inferred from homology"/>
<reference evidence="36 37" key="6">
    <citation type="journal article" date="2019" name="Nat. Med.">
        <title>A library of human gut bacterial isolates paired with longitudinal multiomics data enables mechanistic microbiome research.</title>
        <authorList>
            <person name="Poyet M."/>
            <person name="Groussin M."/>
            <person name="Gibbons S.M."/>
            <person name="Avila-Pacheco J."/>
            <person name="Jiang X."/>
            <person name="Kearney S.M."/>
            <person name="Perrotta A.R."/>
            <person name="Berdy B."/>
            <person name="Zhao S."/>
            <person name="Lieberman T.D."/>
            <person name="Swanson P.K."/>
            <person name="Smith M."/>
            <person name="Roesemann S."/>
            <person name="Alexander J.E."/>
            <person name="Rich S.A."/>
            <person name="Livny J."/>
            <person name="Vlamakis H."/>
            <person name="Clish C."/>
            <person name="Bullock K."/>
            <person name="Deik A."/>
            <person name="Scott J."/>
            <person name="Pierce K.A."/>
            <person name="Xavier R.J."/>
            <person name="Alm E.J."/>
        </authorList>
    </citation>
    <scope>NUCLEOTIDE SEQUENCE [LARGE SCALE GENOMIC DNA]</scope>
    <source>
        <strain evidence="15 36">BIOML-B1</strain>
        <strain evidence="16 37">BIOML-B9</strain>
    </source>
</reference>
<organism evidence="14 26">
    <name type="scientific">Faecalibacterium prausnitzii</name>
    <dbReference type="NCBI Taxonomy" id="853"/>
    <lineage>
        <taxon>Bacteria</taxon>
        <taxon>Bacillati</taxon>
        <taxon>Bacillota</taxon>
        <taxon>Clostridia</taxon>
        <taxon>Eubacteriales</taxon>
        <taxon>Oscillospiraceae</taxon>
        <taxon>Faecalibacterium</taxon>
    </lineage>
</organism>
<dbReference type="Proteomes" id="UP000260783">
    <property type="component" value="Unassembled WGS sequence"/>
</dbReference>
<dbReference type="EMBL" id="CYXN01000030">
    <property type="protein sequence ID" value="CUN20769.1"/>
    <property type="molecule type" value="Genomic_DNA"/>
</dbReference>
<evidence type="ECO:0000256" key="3">
    <source>
        <dbReference type="ARBA" id="ARBA00022448"/>
    </source>
</evidence>
<feature type="transmembrane region" description="Helical" evidence="12">
    <location>
        <begin position="7"/>
        <end position="28"/>
    </location>
</feature>
<evidence type="ECO:0000256" key="2">
    <source>
        <dbReference type="ARBA" id="ARBA00006704"/>
    </source>
</evidence>
<evidence type="ECO:0000256" key="11">
    <source>
        <dbReference type="ARBA" id="ARBA00023310"/>
    </source>
</evidence>
<comment type="function">
    <text evidence="12">F(1)F(0) ATP synthase produces ATP from ADP in the presence of a proton or sodium gradient. F-type ATPases consist of two structural domains, F(1) containing the extramembraneous catalytic core and F(0) containing the membrane proton channel, linked together by a central stalk and a peripheral stalk. During catalysis, ATP synthesis in the catalytic domain of F(1) is coupled via a rotary mechanism of the central stalk subunits to proton translocation.</text>
</comment>
<evidence type="ECO:0000256" key="9">
    <source>
        <dbReference type="ARBA" id="ARBA00023121"/>
    </source>
</evidence>
<evidence type="ECO:0000313" key="24">
    <source>
        <dbReference type="EMBL" id="RGB93097.1"/>
    </source>
</evidence>
<keyword evidence="3 12" id="KW-0813">Transport</keyword>
<dbReference type="Pfam" id="PF00137">
    <property type="entry name" value="ATP-synt_C"/>
    <property type="match status" value="1"/>
</dbReference>
<reference evidence="14 26" key="1">
    <citation type="submission" date="2015-09" db="EMBL/GenBank/DDBJ databases">
        <authorList>
            <consortium name="Pathogen Informatics"/>
        </authorList>
    </citation>
    <scope>NUCLEOTIDE SEQUENCE [LARGE SCALE GENOMIC DNA]</scope>
    <source>
        <strain evidence="14 26">2789STDY5834970</strain>
    </source>
</reference>
<comment type="function">
    <text evidence="12">Key component of the F(0) channel; it plays a direct role in translocation across the membrane. A homomeric c-ring of between 10-14 subunits forms the central stalk rotor element with the F(1) delta and epsilon subunits.</text>
</comment>
<evidence type="ECO:0000313" key="29">
    <source>
        <dbReference type="Proteomes" id="UP000220480"/>
    </source>
</evidence>
<evidence type="ECO:0000256" key="7">
    <source>
        <dbReference type="ARBA" id="ARBA00022989"/>
    </source>
</evidence>
<evidence type="ECO:0000256" key="10">
    <source>
        <dbReference type="ARBA" id="ARBA00023136"/>
    </source>
</evidence>
<protein>
    <recommendedName>
        <fullName evidence="12">ATP synthase subunit c</fullName>
    </recommendedName>
    <alternativeName>
        <fullName evidence="12">ATP synthase F(0) sector subunit c</fullName>
    </alternativeName>
    <alternativeName>
        <fullName evidence="12">F-type ATPase subunit c</fullName>
        <shortName evidence="12">F-ATPase subunit c</shortName>
    </alternativeName>
    <alternativeName>
        <fullName evidence="12">Lipid-binding protein</fullName>
    </alternativeName>
</protein>
<dbReference type="PANTHER" id="PTHR10031:SF0">
    <property type="entry name" value="ATPASE PROTEIN 9"/>
    <property type="match status" value="1"/>
</dbReference>
<reference evidence="33 34" key="5">
    <citation type="submission" date="2018-08" db="EMBL/GenBank/DDBJ databases">
        <title>A genome reference for cultivated species of the human gut microbiota.</title>
        <authorList>
            <person name="Zou Y."/>
            <person name="Xue W."/>
            <person name="Luo G."/>
        </authorList>
    </citation>
    <scope>NUCLEOTIDE SEQUENCE [LARGE SCALE GENOMIC DNA]</scope>
    <source>
        <strain evidence="24 35">AF29-11BH</strain>
        <strain evidence="23 34">AF31-14AC</strain>
        <strain evidence="25 33">AM37-13AC</strain>
    </source>
</reference>
<dbReference type="OrthoDB" id="9810379at2"/>
<dbReference type="GO" id="GO:0005886">
    <property type="term" value="C:plasma membrane"/>
    <property type="evidence" value="ECO:0007669"/>
    <property type="project" value="UniProtKB-SubCell"/>
</dbReference>
<evidence type="ECO:0000313" key="21">
    <source>
        <dbReference type="EMBL" id="RAW63424.1"/>
    </source>
</evidence>
<evidence type="ECO:0000313" key="23">
    <source>
        <dbReference type="EMBL" id="RGB81415.1"/>
    </source>
</evidence>
<dbReference type="EMBL" id="QVES01000028">
    <property type="protein sequence ID" value="RGB81415.1"/>
    <property type="molecule type" value="Genomic_DNA"/>
</dbReference>
<dbReference type="GO" id="GO:0008289">
    <property type="term" value="F:lipid binding"/>
    <property type="evidence" value="ECO:0007669"/>
    <property type="project" value="UniProtKB-KW"/>
</dbReference>
<keyword evidence="7 12" id="KW-1133">Transmembrane helix</keyword>
<evidence type="ECO:0000313" key="28">
    <source>
        <dbReference type="Proteomes" id="UP000220157"/>
    </source>
</evidence>
<feature type="domain" description="V-ATPase proteolipid subunit C-like" evidence="13">
    <location>
        <begin position="18"/>
        <end position="80"/>
    </location>
</feature>
<evidence type="ECO:0000256" key="12">
    <source>
        <dbReference type="HAMAP-Rule" id="MF_01396"/>
    </source>
</evidence>
<comment type="similarity">
    <text evidence="2 12">Belongs to the ATPase C chain family.</text>
</comment>
<evidence type="ECO:0000256" key="6">
    <source>
        <dbReference type="ARBA" id="ARBA00022781"/>
    </source>
</evidence>
<dbReference type="InterPro" id="IPR002379">
    <property type="entry name" value="ATPase_proteolipid_c-like_dom"/>
</dbReference>
<dbReference type="Proteomes" id="UP000260733">
    <property type="component" value="Unassembled WGS sequence"/>
</dbReference>
<dbReference type="Proteomes" id="UP000477010">
    <property type="component" value="Unassembled WGS sequence"/>
</dbReference>
<keyword evidence="12" id="KW-1003">Cell membrane</keyword>
<reference evidence="27 28" key="2">
    <citation type="journal article" date="2017" name="Front. Microbiol.">
        <title>New Insights into the Diversity of the Genus Faecalibacterium.</title>
        <authorList>
            <person name="Benevides L."/>
            <person name="Burman S."/>
            <person name="Martin R."/>
            <person name="Robert V."/>
            <person name="Thomas M."/>
            <person name="Miquel S."/>
            <person name="Chain F."/>
            <person name="Sokol H."/>
            <person name="Bermudez-Humaran L.G."/>
            <person name="Morrison M."/>
            <person name="Langella P."/>
            <person name="Azevedo V.A."/>
            <person name="Chatel J.M."/>
            <person name="Soares S."/>
        </authorList>
    </citation>
    <scope>NUCLEOTIDE SEQUENCE [LARGE SCALE GENOMIC DNA]</scope>
    <source>
        <strain evidence="17 27">CNCM I 4546</strain>
        <strain evidence="18 28">CNCM I 4573</strain>
        <strain evidence="19 29">CNCM I 4644</strain>
    </source>
</reference>
<evidence type="ECO:0000313" key="35">
    <source>
        <dbReference type="Proteomes" id="UP000260783"/>
    </source>
</evidence>
<evidence type="ECO:0000313" key="37">
    <source>
        <dbReference type="Proteomes" id="UP000477010"/>
    </source>
</evidence>
<evidence type="ECO:0000313" key="32">
    <source>
        <dbReference type="Proteomes" id="UP000252378"/>
    </source>
</evidence>
<dbReference type="EMBL" id="NMTW01000034">
    <property type="protein sequence ID" value="PDX75592.1"/>
    <property type="molecule type" value="Genomic_DNA"/>
</dbReference>
<keyword evidence="5 12" id="KW-0812">Transmembrane</keyword>
<dbReference type="EMBL" id="NMTZ01000002">
    <property type="protein sequence ID" value="PDX85031.1"/>
    <property type="molecule type" value="Genomic_DNA"/>
</dbReference>
<evidence type="ECO:0000313" key="20">
    <source>
        <dbReference type="EMBL" id="RAW57886.1"/>
    </source>
</evidence>
<evidence type="ECO:0000256" key="5">
    <source>
        <dbReference type="ARBA" id="ARBA00022692"/>
    </source>
</evidence>
<dbReference type="Proteomes" id="UP000462091">
    <property type="component" value="Unassembled WGS sequence"/>
</dbReference>
<evidence type="ECO:0000313" key="34">
    <source>
        <dbReference type="Proteomes" id="UP000260782"/>
    </source>
</evidence>
<dbReference type="InterPro" id="IPR000454">
    <property type="entry name" value="ATP_synth_F0_csu"/>
</dbReference>
<evidence type="ECO:0000313" key="18">
    <source>
        <dbReference type="EMBL" id="PDX75592.1"/>
    </source>
</evidence>
<keyword evidence="6 12" id="KW-0375">Hydrogen ion transport</keyword>
<evidence type="ECO:0000313" key="36">
    <source>
        <dbReference type="Proteomes" id="UP000462091"/>
    </source>
</evidence>
<dbReference type="RefSeq" id="WP_005921517.1">
    <property type="nucleotide sequence ID" value="NZ_BNEV01000056.1"/>
</dbReference>
<dbReference type="Proteomes" id="UP000251281">
    <property type="component" value="Unassembled WGS sequence"/>
</dbReference>
<dbReference type="EMBL" id="WKQM01000029">
    <property type="protein sequence ID" value="MSC52584.1"/>
    <property type="molecule type" value="Genomic_DNA"/>
</dbReference>
<dbReference type="HAMAP" id="MF_01396">
    <property type="entry name" value="ATP_synth_c_bact"/>
    <property type="match status" value="1"/>
</dbReference>
<keyword evidence="11 12" id="KW-0066">ATP synthesis</keyword>
<evidence type="ECO:0000313" key="27">
    <source>
        <dbReference type="Proteomes" id="UP000219901"/>
    </source>
</evidence>
<dbReference type="EMBL" id="QVFB01000024">
    <property type="protein sequence ID" value="RGC15792.1"/>
    <property type="molecule type" value="Genomic_DNA"/>
</dbReference>
<keyword evidence="4 12" id="KW-0138">CF(0)</keyword>
<dbReference type="Proteomes" id="UP000220480">
    <property type="component" value="Unassembled WGS sequence"/>
</dbReference>